<accession>A0A7S1J0Y8</accession>
<name>A0A7S1J0Y8_9EUGL</name>
<gene>
    <name evidence="1" type="ORF">EGYM00392_LOCUS40476</name>
</gene>
<dbReference type="AlphaFoldDB" id="A0A7S1J0Y8"/>
<organism evidence="1">
    <name type="scientific">Eutreptiella gymnastica</name>
    <dbReference type="NCBI Taxonomy" id="73025"/>
    <lineage>
        <taxon>Eukaryota</taxon>
        <taxon>Discoba</taxon>
        <taxon>Euglenozoa</taxon>
        <taxon>Euglenida</taxon>
        <taxon>Spirocuta</taxon>
        <taxon>Euglenophyceae</taxon>
        <taxon>Eutreptiales</taxon>
        <taxon>Eutreptiaceae</taxon>
        <taxon>Eutreptiella</taxon>
    </lineage>
</organism>
<evidence type="ECO:0000313" key="1">
    <source>
        <dbReference type="EMBL" id="CAD9029339.1"/>
    </source>
</evidence>
<reference evidence="1" key="1">
    <citation type="submission" date="2021-01" db="EMBL/GenBank/DDBJ databases">
        <authorList>
            <person name="Corre E."/>
            <person name="Pelletier E."/>
            <person name="Niang G."/>
            <person name="Scheremetjew M."/>
            <person name="Finn R."/>
            <person name="Kale V."/>
            <person name="Holt S."/>
            <person name="Cochrane G."/>
            <person name="Meng A."/>
            <person name="Brown T."/>
            <person name="Cohen L."/>
        </authorList>
    </citation>
    <scope>NUCLEOTIDE SEQUENCE</scope>
    <source>
        <strain evidence="1">NIES-381</strain>
    </source>
</reference>
<dbReference type="EMBL" id="HBGA01108679">
    <property type="protein sequence ID" value="CAD9029339.1"/>
    <property type="molecule type" value="Transcribed_RNA"/>
</dbReference>
<proteinExistence type="predicted"/>
<sequence>MNFPTVAYPDVPQECKVALVNFSHRKRHWLVHTVRPFFKGDNKRSAHAVKTMLPFLFPKARYIFYGDAKCHGLGGKFSGRARKYLPGASLLLVRHPDHKVRTVEGEFEATIQLMTLRKEPRSVFQDIKRLKSRYMSLGYNMSRTHVLADTMCVAWTNDGAARDMACHWNCEVAKWSMREQLSLDFALKSTPSIHGRYRFMEYKWAHDEPKPKDSQRPLGM</sequence>
<protein>
    <submittedName>
        <fullName evidence="1">Uncharacterized protein</fullName>
    </submittedName>
</protein>